<proteinExistence type="predicted"/>
<organism evidence="2 3">
    <name type="scientific">Lasius platythorax</name>
    <dbReference type="NCBI Taxonomy" id="488582"/>
    <lineage>
        <taxon>Eukaryota</taxon>
        <taxon>Metazoa</taxon>
        <taxon>Ecdysozoa</taxon>
        <taxon>Arthropoda</taxon>
        <taxon>Hexapoda</taxon>
        <taxon>Insecta</taxon>
        <taxon>Pterygota</taxon>
        <taxon>Neoptera</taxon>
        <taxon>Endopterygota</taxon>
        <taxon>Hymenoptera</taxon>
        <taxon>Apocrita</taxon>
        <taxon>Aculeata</taxon>
        <taxon>Formicoidea</taxon>
        <taxon>Formicidae</taxon>
        <taxon>Formicinae</taxon>
        <taxon>Lasius</taxon>
        <taxon>Lasius</taxon>
    </lineage>
</organism>
<reference evidence="2" key="1">
    <citation type="submission" date="2024-04" db="EMBL/GenBank/DDBJ databases">
        <authorList>
            <consortium name="Molecular Ecology Group"/>
        </authorList>
    </citation>
    <scope>NUCLEOTIDE SEQUENCE</scope>
</reference>
<sequence length="340" mass="40985">MEEVKNKGTKIKLGEEGKKGAERRGSTGNIEEIWKRKREKMEEGEGEKWIEEGWAFKEGKRVMRSPQRGVVEGEGGEGRWKEIKEDWKKELKDGIREVKEMLREELRGHMKEMREEMEIMVERKIEEKEEKWRQEKEEMRKRIEELEEGMKDVATKGEGKGEEKKGKGMEERIKRIEMREERKEREERRRNIVIKGLRGGEKEVERRVGEILKELGIETEGKEKRYVGGRKEGEKGIAIIKLNSVEEKKEVMKKRRDLKDKEVRIDDDLTWKERMMRRNLEKIAWGERGRNKRVWVGYRKIQIDGKWWRWEEEEERLRDDEGKMWREQGEKMEEKGNGKG</sequence>
<keyword evidence="3" id="KW-1185">Reference proteome</keyword>
<feature type="compositionally biased region" description="Basic and acidic residues" evidence="1">
    <location>
        <begin position="1"/>
        <end position="25"/>
    </location>
</feature>
<dbReference type="AlphaFoldDB" id="A0AAV2NF01"/>
<evidence type="ECO:0000256" key="1">
    <source>
        <dbReference type="SAM" id="MobiDB-lite"/>
    </source>
</evidence>
<evidence type="ECO:0000313" key="3">
    <source>
        <dbReference type="Proteomes" id="UP001497644"/>
    </source>
</evidence>
<accession>A0AAV2NF01</accession>
<feature type="region of interest" description="Disordered" evidence="1">
    <location>
        <begin position="1"/>
        <end position="27"/>
    </location>
</feature>
<feature type="region of interest" description="Disordered" evidence="1">
    <location>
        <begin position="148"/>
        <end position="184"/>
    </location>
</feature>
<dbReference type="EMBL" id="OZ034837">
    <property type="protein sequence ID" value="CAL1678285.1"/>
    <property type="molecule type" value="Genomic_DNA"/>
</dbReference>
<evidence type="ECO:0000313" key="2">
    <source>
        <dbReference type="EMBL" id="CAL1678285.1"/>
    </source>
</evidence>
<dbReference type="Proteomes" id="UP001497644">
    <property type="component" value="Chromosome 14"/>
</dbReference>
<protein>
    <submittedName>
        <fullName evidence="2">Uncharacterized protein</fullName>
    </submittedName>
</protein>
<name>A0AAV2NF01_9HYME</name>
<gene>
    <name evidence="2" type="ORF">LPLAT_LOCUS4175</name>
</gene>
<feature type="region of interest" description="Disordered" evidence="1">
    <location>
        <begin position="314"/>
        <end position="340"/>
    </location>
</feature>